<sequence>MAEKGEIFLTNILEVNEIRSNKEQSSLIWFDETTNTTRDKMIRLTHTMQEFIDYILFFNQEHELLQYLKSINEHEQIFLVFSTDHAKLIIPKIHDIKQIDSIFILPDYNRRHKFLTLLNRFGKKIVICADLTYLLKSIQKRRLELRKESEFFVFHDLEIEKTLIYGTGLWYQLIKHVLLHMSDGPAARQRLLSVCNEYYYANKIILKSVDEFSSTYSPMNALEWYVKDTFLSRLLDNAFQVNDLNELFKFRFYIKDLCLIIHQRYSNYKLKEKQKKITFYRALKLKTNQLHKMRRSVGNFIQTRNFLFVNSSMRKALSTLSKSVKREDTVTVILEIDVDTTNDTFKFANVSDMSNHFEFLFDLSIVFRIVQVDYSREHNAMWIIHITSDDTFTRMYNGMVDRVKKDYKDDDIHISQIRYKEEMCKNFKLNICSTLLWIGKKGDSAFNITRNRSFLADKLQCFDTISTGINYIEQAIQETIFLVISEELNRTVSANIHDLQQISNIYIYNTNPLIAEEWSNKSSKIKGVFTAPDALEKCVEIDLKVLYQLDRPDTEKPQIESDDLTILYLFTKKGVLDESDAVEEGLLFTCSDHLNEAKKYFNQLIQDLPIDDIKVPSCYIQLGLIACTKQDLNRTLEYYQTALKVLLKYHSEYNLLFNAMCYNNLGAIYCLKQQFDFALDNYMKAFDLASGDAFFMALICNNISSIQYAKKNYDEALTYERYAIEVLTLTSDESNSVTLERARAKYRHIKQKCDKEYLSFASLLFDLGNKQKDRTTNEEDNFVVRNLFVWLGNDNMDAENNAGLLNMLSAHFDHLQTFVEVEKCEEAIKDAKNEFSEVSICLLTTEMFSHQIISKVHDIEHLESIYLYVEHSQWDREWTKNFGKVKIFTDLNVIEEHVKRDRDPMQKVLASVLENIENESHSILEALKLLCRRKYNEVESYLQNLINSLPENDPSLSTAYIILALVSLANEGDSTIAIHHYEKALKLLLNCHPTNYSKIVSCQLAIAHIQFAFQNYDLALKNYLEATFITDEHLLTKDLNIATCYENMGTMYYLQNCHHDAKESWNKCLEIYSSILPSNHRYITQLQNKIREPETEQFDKMMT</sequence>
<name>A0A814HVQ7_9BILA</name>
<dbReference type="InterPro" id="IPR019734">
    <property type="entry name" value="TPR_rpt"/>
</dbReference>
<feature type="repeat" description="TPR" evidence="3">
    <location>
        <begin position="659"/>
        <end position="692"/>
    </location>
</feature>
<keyword evidence="6" id="KW-1185">Reference proteome</keyword>
<dbReference type="Proteomes" id="UP000681722">
    <property type="component" value="Unassembled WGS sequence"/>
</dbReference>
<dbReference type="SUPFAM" id="SSF48452">
    <property type="entry name" value="TPR-like"/>
    <property type="match status" value="2"/>
</dbReference>
<evidence type="ECO:0000313" key="4">
    <source>
        <dbReference type="EMBL" id="CAF1015215.1"/>
    </source>
</evidence>
<protein>
    <submittedName>
        <fullName evidence="4">Uncharacterized protein</fullName>
    </submittedName>
</protein>
<dbReference type="InterPro" id="IPR011990">
    <property type="entry name" value="TPR-like_helical_dom_sf"/>
</dbReference>
<accession>A0A814HVQ7</accession>
<dbReference type="SMART" id="SM00028">
    <property type="entry name" value="TPR"/>
    <property type="match status" value="6"/>
</dbReference>
<dbReference type="Gene3D" id="1.25.40.10">
    <property type="entry name" value="Tetratricopeptide repeat domain"/>
    <property type="match status" value="2"/>
</dbReference>
<dbReference type="AlphaFoldDB" id="A0A814HVQ7"/>
<organism evidence="4 6">
    <name type="scientific">Didymodactylos carnosus</name>
    <dbReference type="NCBI Taxonomy" id="1234261"/>
    <lineage>
        <taxon>Eukaryota</taxon>
        <taxon>Metazoa</taxon>
        <taxon>Spiralia</taxon>
        <taxon>Gnathifera</taxon>
        <taxon>Rotifera</taxon>
        <taxon>Eurotatoria</taxon>
        <taxon>Bdelloidea</taxon>
        <taxon>Philodinida</taxon>
        <taxon>Philodinidae</taxon>
        <taxon>Didymodactylos</taxon>
    </lineage>
</organism>
<dbReference type="Proteomes" id="UP000663829">
    <property type="component" value="Unassembled WGS sequence"/>
</dbReference>
<evidence type="ECO:0000256" key="3">
    <source>
        <dbReference type="PROSITE-ProRule" id="PRU00339"/>
    </source>
</evidence>
<comment type="caution">
    <text evidence="4">The sequence shown here is derived from an EMBL/GenBank/DDBJ whole genome shotgun (WGS) entry which is preliminary data.</text>
</comment>
<reference evidence="4" key="1">
    <citation type="submission" date="2021-02" db="EMBL/GenBank/DDBJ databases">
        <authorList>
            <person name="Nowell W R."/>
        </authorList>
    </citation>
    <scope>NUCLEOTIDE SEQUENCE</scope>
</reference>
<dbReference type="PROSITE" id="PS50005">
    <property type="entry name" value="TPR"/>
    <property type="match status" value="1"/>
</dbReference>
<keyword evidence="2 3" id="KW-0802">TPR repeat</keyword>
<evidence type="ECO:0000313" key="5">
    <source>
        <dbReference type="EMBL" id="CAF3786754.1"/>
    </source>
</evidence>
<gene>
    <name evidence="4" type="ORF">GPM918_LOCUS14482</name>
    <name evidence="5" type="ORF">SRO942_LOCUS14482</name>
</gene>
<dbReference type="EMBL" id="CAJNOQ010003490">
    <property type="protein sequence ID" value="CAF1015215.1"/>
    <property type="molecule type" value="Genomic_DNA"/>
</dbReference>
<dbReference type="SUPFAM" id="SSF56399">
    <property type="entry name" value="ADP-ribosylation"/>
    <property type="match status" value="1"/>
</dbReference>
<dbReference type="PANTHER" id="PTHR45641:SF1">
    <property type="entry name" value="AAA+ ATPASE DOMAIN-CONTAINING PROTEIN"/>
    <property type="match status" value="1"/>
</dbReference>
<dbReference type="PANTHER" id="PTHR45641">
    <property type="entry name" value="TETRATRICOPEPTIDE REPEAT PROTEIN (AFU_ORTHOLOGUE AFUA_6G03870)"/>
    <property type="match status" value="1"/>
</dbReference>
<evidence type="ECO:0000256" key="2">
    <source>
        <dbReference type="ARBA" id="ARBA00022803"/>
    </source>
</evidence>
<proteinExistence type="predicted"/>
<keyword evidence="1" id="KW-0677">Repeat</keyword>
<dbReference type="EMBL" id="CAJOBC010003490">
    <property type="protein sequence ID" value="CAF3786754.1"/>
    <property type="molecule type" value="Genomic_DNA"/>
</dbReference>
<evidence type="ECO:0000256" key="1">
    <source>
        <dbReference type="ARBA" id="ARBA00022737"/>
    </source>
</evidence>
<evidence type="ECO:0000313" key="6">
    <source>
        <dbReference type="Proteomes" id="UP000663829"/>
    </source>
</evidence>